<accession>A0A1L9TH09</accession>
<keyword evidence="2" id="KW-1185">Reference proteome</keyword>
<dbReference type="STRING" id="1036612.A0A1L9TH09"/>
<sequence length="117" mass="13097">MSGVEAVSRFIHIKFRIAIIGGGIGGSLSRTTGYRKYQDKWLIPSYGALFMAPGKHFLTFPISSNKILNVIGFVLTPFEKLGDVQDVIQNMDTTPSKWILFDRKSSPQEQQRAYASL</sequence>
<evidence type="ECO:0000313" key="1">
    <source>
        <dbReference type="EMBL" id="OJJ58692.1"/>
    </source>
</evidence>
<dbReference type="OrthoDB" id="417877at2759"/>
<gene>
    <name evidence="1" type="ORF">ASPSYDRAFT_89428</name>
</gene>
<organism evidence="1 2">
    <name type="scientific">Aspergillus sydowii CBS 593.65</name>
    <dbReference type="NCBI Taxonomy" id="1036612"/>
    <lineage>
        <taxon>Eukaryota</taxon>
        <taxon>Fungi</taxon>
        <taxon>Dikarya</taxon>
        <taxon>Ascomycota</taxon>
        <taxon>Pezizomycotina</taxon>
        <taxon>Eurotiomycetes</taxon>
        <taxon>Eurotiomycetidae</taxon>
        <taxon>Eurotiales</taxon>
        <taxon>Aspergillaceae</taxon>
        <taxon>Aspergillus</taxon>
        <taxon>Aspergillus subgen. Nidulantes</taxon>
    </lineage>
</organism>
<dbReference type="EMBL" id="KV878586">
    <property type="protein sequence ID" value="OJJ58692.1"/>
    <property type="molecule type" value="Genomic_DNA"/>
</dbReference>
<reference evidence="2" key="1">
    <citation type="journal article" date="2017" name="Genome Biol.">
        <title>Comparative genomics reveals high biological diversity and specific adaptations in the industrially and medically important fungal genus Aspergillus.</title>
        <authorList>
            <person name="de Vries R.P."/>
            <person name="Riley R."/>
            <person name="Wiebenga A."/>
            <person name="Aguilar-Osorio G."/>
            <person name="Amillis S."/>
            <person name="Uchima C.A."/>
            <person name="Anderluh G."/>
            <person name="Asadollahi M."/>
            <person name="Askin M."/>
            <person name="Barry K."/>
            <person name="Battaglia E."/>
            <person name="Bayram O."/>
            <person name="Benocci T."/>
            <person name="Braus-Stromeyer S.A."/>
            <person name="Caldana C."/>
            <person name="Canovas D."/>
            <person name="Cerqueira G.C."/>
            <person name="Chen F."/>
            <person name="Chen W."/>
            <person name="Choi C."/>
            <person name="Clum A."/>
            <person name="Dos Santos R.A."/>
            <person name="Damasio A.R."/>
            <person name="Diallinas G."/>
            <person name="Emri T."/>
            <person name="Fekete E."/>
            <person name="Flipphi M."/>
            <person name="Freyberg S."/>
            <person name="Gallo A."/>
            <person name="Gournas C."/>
            <person name="Habgood R."/>
            <person name="Hainaut M."/>
            <person name="Harispe M.L."/>
            <person name="Henrissat B."/>
            <person name="Hilden K.S."/>
            <person name="Hope R."/>
            <person name="Hossain A."/>
            <person name="Karabika E."/>
            <person name="Karaffa L."/>
            <person name="Karanyi Z."/>
            <person name="Krasevec N."/>
            <person name="Kuo A."/>
            <person name="Kusch H."/>
            <person name="LaButti K."/>
            <person name="Lagendijk E.L."/>
            <person name="Lapidus A."/>
            <person name="Levasseur A."/>
            <person name="Lindquist E."/>
            <person name="Lipzen A."/>
            <person name="Logrieco A.F."/>
            <person name="MacCabe A."/>
            <person name="Maekelae M.R."/>
            <person name="Malavazi I."/>
            <person name="Melin P."/>
            <person name="Meyer V."/>
            <person name="Mielnichuk N."/>
            <person name="Miskei M."/>
            <person name="Molnar A.P."/>
            <person name="Mule G."/>
            <person name="Ngan C.Y."/>
            <person name="Orejas M."/>
            <person name="Orosz E."/>
            <person name="Ouedraogo J.P."/>
            <person name="Overkamp K.M."/>
            <person name="Park H.-S."/>
            <person name="Perrone G."/>
            <person name="Piumi F."/>
            <person name="Punt P.J."/>
            <person name="Ram A.F."/>
            <person name="Ramon A."/>
            <person name="Rauscher S."/>
            <person name="Record E."/>
            <person name="Riano-Pachon D.M."/>
            <person name="Robert V."/>
            <person name="Roehrig J."/>
            <person name="Ruller R."/>
            <person name="Salamov A."/>
            <person name="Salih N.S."/>
            <person name="Samson R.A."/>
            <person name="Sandor E."/>
            <person name="Sanguinetti M."/>
            <person name="Schuetze T."/>
            <person name="Sepcic K."/>
            <person name="Shelest E."/>
            <person name="Sherlock G."/>
            <person name="Sophianopoulou V."/>
            <person name="Squina F.M."/>
            <person name="Sun H."/>
            <person name="Susca A."/>
            <person name="Todd R.B."/>
            <person name="Tsang A."/>
            <person name="Unkles S.E."/>
            <person name="van de Wiele N."/>
            <person name="van Rossen-Uffink D."/>
            <person name="Oliveira J.V."/>
            <person name="Vesth T.C."/>
            <person name="Visser J."/>
            <person name="Yu J.-H."/>
            <person name="Zhou M."/>
            <person name="Andersen M.R."/>
            <person name="Archer D.B."/>
            <person name="Baker S.E."/>
            <person name="Benoit I."/>
            <person name="Brakhage A.A."/>
            <person name="Braus G.H."/>
            <person name="Fischer R."/>
            <person name="Frisvad J.C."/>
            <person name="Goldman G.H."/>
            <person name="Houbraken J."/>
            <person name="Oakley B."/>
            <person name="Pocsi I."/>
            <person name="Scazzocchio C."/>
            <person name="Seiboth B."/>
            <person name="vanKuyk P.A."/>
            <person name="Wortman J."/>
            <person name="Dyer P.S."/>
            <person name="Grigoriev I.V."/>
        </authorList>
    </citation>
    <scope>NUCLEOTIDE SEQUENCE [LARGE SCALE GENOMIC DNA]</scope>
    <source>
        <strain evidence="2">CBS 593.65</strain>
    </source>
</reference>
<proteinExistence type="predicted"/>
<name>A0A1L9TH09_9EURO</name>
<dbReference type="GeneID" id="63768240"/>
<evidence type="ECO:0000313" key="2">
    <source>
        <dbReference type="Proteomes" id="UP000184356"/>
    </source>
</evidence>
<dbReference type="Proteomes" id="UP000184356">
    <property type="component" value="Unassembled WGS sequence"/>
</dbReference>
<dbReference type="VEuPathDB" id="FungiDB:ASPSYDRAFT_89428"/>
<dbReference type="AlphaFoldDB" id="A0A1L9TH09"/>
<dbReference type="RefSeq" id="XP_040702498.1">
    <property type="nucleotide sequence ID" value="XM_040852167.1"/>
</dbReference>
<protein>
    <submittedName>
        <fullName evidence="1">Uncharacterized protein</fullName>
    </submittedName>
</protein>